<dbReference type="PANTHER" id="PTHR17583:SF0">
    <property type="entry name" value="PHOSPHOINOSITIDE 3-KINASE REGULATORY SUBUNIT 4"/>
    <property type="match status" value="1"/>
</dbReference>
<evidence type="ECO:0000313" key="4">
    <source>
        <dbReference type="Proteomes" id="UP001187531"/>
    </source>
</evidence>
<evidence type="ECO:0000256" key="1">
    <source>
        <dbReference type="ARBA" id="ARBA00022737"/>
    </source>
</evidence>
<dbReference type="GO" id="GO:0005770">
    <property type="term" value="C:late endosome"/>
    <property type="evidence" value="ECO:0007669"/>
    <property type="project" value="TreeGrafter"/>
</dbReference>
<dbReference type="GO" id="GO:0045324">
    <property type="term" value="P:late endosome to vacuole transport"/>
    <property type="evidence" value="ECO:0007669"/>
    <property type="project" value="InterPro"/>
</dbReference>
<evidence type="ECO:0000313" key="3">
    <source>
        <dbReference type="EMBL" id="KAK2713037.1"/>
    </source>
</evidence>
<keyword evidence="1" id="KW-0677">Repeat</keyword>
<dbReference type="InterPro" id="IPR011009">
    <property type="entry name" value="Kinase-like_dom_sf"/>
</dbReference>
<comment type="caution">
    <text evidence="3">The sequence shown here is derived from an EMBL/GenBank/DDBJ whole genome shotgun (WGS) entry which is preliminary data.</text>
</comment>
<dbReference type="SUPFAM" id="SSF56112">
    <property type="entry name" value="Protein kinase-like (PK-like)"/>
    <property type="match status" value="1"/>
</dbReference>
<dbReference type="Gene3D" id="1.10.510.10">
    <property type="entry name" value="Transferase(Phosphotransferase) domain 1"/>
    <property type="match status" value="1"/>
</dbReference>
<organism evidence="3 4">
    <name type="scientific">Artemia franciscana</name>
    <name type="common">Brine shrimp</name>
    <name type="synonym">Artemia sanfranciscana</name>
    <dbReference type="NCBI Taxonomy" id="6661"/>
    <lineage>
        <taxon>Eukaryota</taxon>
        <taxon>Metazoa</taxon>
        <taxon>Ecdysozoa</taxon>
        <taxon>Arthropoda</taxon>
        <taxon>Crustacea</taxon>
        <taxon>Branchiopoda</taxon>
        <taxon>Anostraca</taxon>
        <taxon>Artemiidae</taxon>
        <taxon>Artemia</taxon>
    </lineage>
</organism>
<dbReference type="GO" id="GO:0016236">
    <property type="term" value="P:macroautophagy"/>
    <property type="evidence" value="ECO:0007669"/>
    <property type="project" value="InterPro"/>
</dbReference>
<dbReference type="PANTHER" id="PTHR17583">
    <property type="entry name" value="PHOSPHOINOSITIDE 3-KINASE REGULATORY SUBUNIT 4"/>
    <property type="match status" value="1"/>
</dbReference>
<evidence type="ECO:0000259" key="2">
    <source>
        <dbReference type="Pfam" id="PF22956"/>
    </source>
</evidence>
<dbReference type="GO" id="GO:0004674">
    <property type="term" value="F:protein serine/threonine kinase activity"/>
    <property type="evidence" value="ECO:0007669"/>
    <property type="project" value="InterPro"/>
</dbReference>
<dbReference type="InterPro" id="IPR055231">
    <property type="entry name" value="2AA_helical"/>
</dbReference>
<dbReference type="Proteomes" id="UP001187531">
    <property type="component" value="Unassembled WGS sequence"/>
</dbReference>
<dbReference type="GO" id="GO:0071561">
    <property type="term" value="C:nucleus-vacuole junction"/>
    <property type="evidence" value="ECO:0007669"/>
    <property type="project" value="TreeGrafter"/>
</dbReference>
<keyword evidence="4" id="KW-1185">Reference proteome</keyword>
<dbReference type="Pfam" id="PF22956">
    <property type="entry name" value="VPS15-like_hel"/>
    <property type="match status" value="1"/>
</dbReference>
<accession>A0AA88L1J6</accession>
<dbReference type="InterPro" id="IPR045162">
    <property type="entry name" value="Vps15-like"/>
</dbReference>
<sequence length="243" mass="27922">MIGKDGLMVYDENEFADVFNHYFVRFRSEGGDRQISRLNSQSVLDQGLKGELNPAMDIFSAGCALTELWTEGVPPFTLASLLAFRSGGPGPEHVLEKIEDLEIREVLKIMMAREPSDRMSAYHLLGKYKGVAFPGFFDHFYKYFQIIADDSCSLSDERMKKSLKMCENKLRALDILEVLFDNLCPELICDRVLPYLFILARDRYPAVRGRTVKTLLKALRSINQLRRPDRNIFPDYILPELLQ</sequence>
<proteinExistence type="predicted"/>
<feature type="non-terminal residue" evidence="3">
    <location>
        <position position="243"/>
    </location>
</feature>
<dbReference type="SUPFAM" id="SSF48371">
    <property type="entry name" value="ARM repeat"/>
    <property type="match status" value="1"/>
</dbReference>
<dbReference type="EMBL" id="JAVRJZ010000015">
    <property type="protein sequence ID" value="KAK2713037.1"/>
    <property type="molecule type" value="Genomic_DNA"/>
</dbReference>
<protein>
    <recommendedName>
        <fullName evidence="2">Phosphatase 2A Regulatory Subunit A helical domain-containing protein</fullName>
    </recommendedName>
</protein>
<dbReference type="AlphaFoldDB" id="A0AA88L1J6"/>
<reference evidence="3" key="1">
    <citation type="submission" date="2023-07" db="EMBL/GenBank/DDBJ databases">
        <title>Chromosome-level genome assembly of Artemia franciscana.</title>
        <authorList>
            <person name="Jo E."/>
        </authorList>
    </citation>
    <scope>NUCLEOTIDE SEQUENCE</scope>
    <source>
        <tissue evidence="3">Whole body</tissue>
    </source>
</reference>
<dbReference type="GO" id="GO:0034271">
    <property type="term" value="C:phosphatidylinositol 3-kinase complex, class III, type I"/>
    <property type="evidence" value="ECO:0007669"/>
    <property type="project" value="TreeGrafter"/>
</dbReference>
<name>A0AA88L1J6_ARTSF</name>
<gene>
    <name evidence="3" type="ORF">QYM36_011665</name>
</gene>
<dbReference type="InterPro" id="IPR016024">
    <property type="entry name" value="ARM-type_fold"/>
</dbReference>
<dbReference type="GO" id="GO:0006623">
    <property type="term" value="P:protein targeting to vacuole"/>
    <property type="evidence" value="ECO:0007669"/>
    <property type="project" value="TreeGrafter"/>
</dbReference>
<feature type="domain" description="Phosphatase 2A Regulatory Subunit A helical" evidence="2">
    <location>
        <begin position="161"/>
        <end position="241"/>
    </location>
</feature>
<dbReference type="GO" id="GO:0034272">
    <property type="term" value="C:phosphatidylinositol 3-kinase complex, class III, type II"/>
    <property type="evidence" value="ECO:0007669"/>
    <property type="project" value="TreeGrafter"/>
</dbReference>